<proteinExistence type="predicted"/>
<evidence type="ECO:0000313" key="5">
    <source>
        <dbReference type="Proteomes" id="UP000295008"/>
    </source>
</evidence>
<sequence length="958" mass="106940">MVTQATLVTDPVHNTTQLKQTHYQYDTKGNLLQTREVYNGSYVDTYCTYDQYGNMLSKKDANGNILYFEYKAAAPYNSTFLTAVKRADGTVIATYDYDVDIGKRTRATDPKGNVFLYTYDAVGRLTSETLVHSDSKVAVTRQISYDDVNNIVSLKYGNDSAGWQEGRIVYDPLFAKPTQIQRKLNGGWVTVKESAYDTNGRLATAKDNLGHTTSYGYDELDRLIKTTFPDGTFSTASWDDRTVTTTDANGNQKTQTYDLLDRLIQVIEHPDANTSYSTTYTYDSFDDPLTDKTDSRLIQVTNARNVKTTYTYDNLGRLTRVDYPQDGTNPLAAEVYTYDNVGNLKTKTVGSRTKTMNYEFFAGYRLKSVTEPDNRTVSYTYDNNDNVLTQTVSNVSYTYTYDARNRVTGLTAVLDGRNFVFGYGYDTFGRMTSITYPNRTAPVTYQYDELDRLLKIPGFVNSCSYDGDNKLLQMVYTNGVANNYTYDVNDRPTNIKAGQGNLLNLSYTYDPVGNITQINTDYYNYDGLNRLTWYGNKPLSQLSSANGTRWNYDGAGNMASKTKFLNGASQGVTSFSYDLANRLWTMGTTSYTNDAFGARIGKANGDTWQYLYDGESRLTKVTKNAATQVESVYDGNGMRIKKIEGGKTVYYLYSGANPLMEYSPNDGSYLYRIYAGKTAVAEEKGGVVKFYHKDHLGSTRVVTNAAGAKIAEYKFAPYGEKEVASGDGTEYGFTDKAEDAASGLKYFGARFYDSEVGRFITADTYTNLPNDERNFYITADKSFMMRSDDLAEYNQYAYCQNNPINRVDPDGHFAFVLAATPEIIEAAIMGIGATVTLVETIKEAIRNSSTIGKYSDVANPRTGVREGGNFTRRQKQEILEKNKQRNGGQLVSDKSGKQLNPPTQSKKGQKANPDEAQVDHIKSKANGGTNSSSNGQVLSREENLSKGSKDESEDEKNE</sequence>
<dbReference type="Pfam" id="PF05593">
    <property type="entry name" value="RHS_repeat"/>
    <property type="match status" value="3"/>
</dbReference>
<dbReference type="Gene3D" id="2.180.10.10">
    <property type="entry name" value="RHS repeat-associated core"/>
    <property type="match status" value="3"/>
</dbReference>
<keyword evidence="5" id="KW-1185">Reference proteome</keyword>
<feature type="compositionally biased region" description="Basic and acidic residues" evidence="2">
    <location>
        <begin position="939"/>
        <end position="950"/>
    </location>
</feature>
<dbReference type="Gene3D" id="1.10.30.50">
    <property type="match status" value="1"/>
</dbReference>
<dbReference type="CDD" id="cd00085">
    <property type="entry name" value="HNHc"/>
    <property type="match status" value="1"/>
</dbReference>
<protein>
    <submittedName>
        <fullName evidence="4">RHS repeat-associated protein</fullName>
    </submittedName>
</protein>
<dbReference type="Pfam" id="PF25023">
    <property type="entry name" value="TEN_YD-shell"/>
    <property type="match status" value="2"/>
</dbReference>
<accession>A0A4R1QPX2</accession>
<feature type="domain" description="Teneurin-like YD-shell" evidence="3">
    <location>
        <begin position="523"/>
        <end position="803"/>
    </location>
</feature>
<feature type="compositionally biased region" description="Polar residues" evidence="2">
    <location>
        <begin position="926"/>
        <end position="937"/>
    </location>
</feature>
<feature type="compositionally biased region" description="Basic and acidic residues" evidence="2">
    <location>
        <begin position="874"/>
        <end position="883"/>
    </location>
</feature>
<dbReference type="InterPro" id="IPR003615">
    <property type="entry name" value="HNH_nuc"/>
</dbReference>
<dbReference type="EMBL" id="SLUN01000058">
    <property type="protein sequence ID" value="TCL54961.1"/>
    <property type="molecule type" value="Genomic_DNA"/>
</dbReference>
<feature type="domain" description="Teneurin-like YD-shell" evidence="3">
    <location>
        <begin position="349"/>
        <end position="453"/>
    </location>
</feature>
<dbReference type="InterPro" id="IPR031325">
    <property type="entry name" value="RHS_repeat"/>
</dbReference>
<feature type="compositionally biased region" description="Polar residues" evidence="2">
    <location>
        <begin position="897"/>
        <end position="906"/>
    </location>
</feature>
<feature type="region of interest" description="Disordered" evidence="2">
    <location>
        <begin position="853"/>
        <end position="958"/>
    </location>
</feature>
<dbReference type="PANTHER" id="PTHR32305:SF15">
    <property type="entry name" value="PROTEIN RHSA-RELATED"/>
    <property type="match status" value="1"/>
</dbReference>
<gene>
    <name evidence="4" type="ORF">EDC14_105814</name>
</gene>
<dbReference type="InterPro" id="IPR056823">
    <property type="entry name" value="TEN-like_YD-shell"/>
</dbReference>
<dbReference type="AlphaFoldDB" id="A0A4R1QPX2"/>
<dbReference type="Proteomes" id="UP000295008">
    <property type="component" value="Unassembled WGS sequence"/>
</dbReference>
<dbReference type="NCBIfam" id="TIGR03696">
    <property type="entry name" value="Rhs_assc_core"/>
    <property type="match status" value="1"/>
</dbReference>
<dbReference type="InterPro" id="IPR022385">
    <property type="entry name" value="Rhs_assc_core"/>
</dbReference>
<organism evidence="4 5">
    <name type="scientific">Hydrogenispora ethanolica</name>
    <dbReference type="NCBI Taxonomy" id="1082276"/>
    <lineage>
        <taxon>Bacteria</taxon>
        <taxon>Bacillati</taxon>
        <taxon>Bacillota</taxon>
        <taxon>Hydrogenispora</taxon>
    </lineage>
</organism>
<evidence type="ECO:0000313" key="4">
    <source>
        <dbReference type="EMBL" id="TCL54961.1"/>
    </source>
</evidence>
<evidence type="ECO:0000256" key="2">
    <source>
        <dbReference type="SAM" id="MobiDB-lite"/>
    </source>
</evidence>
<evidence type="ECO:0000256" key="1">
    <source>
        <dbReference type="ARBA" id="ARBA00022737"/>
    </source>
</evidence>
<dbReference type="PANTHER" id="PTHR32305">
    <property type="match status" value="1"/>
</dbReference>
<dbReference type="NCBIfam" id="TIGR01643">
    <property type="entry name" value="YD_repeat_2x"/>
    <property type="match status" value="2"/>
</dbReference>
<dbReference type="InterPro" id="IPR050708">
    <property type="entry name" value="T6SS_VgrG/RHS"/>
</dbReference>
<name>A0A4R1QPX2_HYDET</name>
<dbReference type="InterPro" id="IPR006530">
    <property type="entry name" value="YD"/>
</dbReference>
<reference evidence="4 5" key="1">
    <citation type="submission" date="2019-03" db="EMBL/GenBank/DDBJ databases">
        <title>Genomic Encyclopedia of Type Strains, Phase IV (KMG-IV): sequencing the most valuable type-strain genomes for metagenomic binning, comparative biology and taxonomic classification.</title>
        <authorList>
            <person name="Goeker M."/>
        </authorList>
    </citation>
    <scope>NUCLEOTIDE SEQUENCE [LARGE SCALE GENOMIC DNA]</scope>
    <source>
        <strain evidence="4 5">LX-B</strain>
    </source>
</reference>
<comment type="caution">
    <text evidence="4">The sequence shown here is derived from an EMBL/GenBank/DDBJ whole genome shotgun (WGS) entry which is preliminary data.</text>
</comment>
<keyword evidence="1" id="KW-0677">Repeat</keyword>
<evidence type="ECO:0000259" key="3">
    <source>
        <dbReference type="Pfam" id="PF25023"/>
    </source>
</evidence>